<accession>E0XT57</accession>
<feature type="region of interest" description="Disordered" evidence="1">
    <location>
        <begin position="582"/>
        <end position="618"/>
    </location>
</feature>
<name>E0XT57_9DELT</name>
<organism evidence="2">
    <name type="scientific">uncultured delta proteobacterium HF0130_19C20</name>
    <dbReference type="NCBI Taxonomy" id="710828"/>
    <lineage>
        <taxon>Bacteria</taxon>
        <taxon>Deltaproteobacteria</taxon>
        <taxon>environmental samples</taxon>
    </lineage>
</organism>
<sequence length="799" mass="91654">MSNNSLKQLKQAKTSIQAERQPVSQVQDAFKQAKEITEFVSVALSKENRWILQSGEQESIITMLKEINLTKKELFDKCRSPEHFSRDADRFLRMKHKINRQAECIHLSLDQGFYNTEPLGFSAGKAVELSLKQIRNVYNGLKKGKWTRLPIEATAENSAIKEVENILKETEPLANQLLNNKNVSTFDPPMTMEEVNSVYKYFQNVSRIQELEKQAMLVAISKKSAQKLAVSDEILENLSIFERKLKNVKVSSTNKLPDWGIDLYNLSRTDMFIRMHLLRIPFEPLVFLKKNIKTLEEKKEADGIEKCTANFYEHLTKQLDNLQQFIEIFGGVGQTLNEVTSILQNLSISFGKIYHNSSSQNITSNFLVKALELIKGMLEKGSKVADSKSQKLQKLKQSVREFSLFDEPINEGVLYALDLLDQGKKEIDQYCEQIQVSLTTLSSTSELDSRTVYKYLKKAYDDNARLTSAAMIFGSVTQTCSILDNSIREVESILQNLFKLPEKYPDASTLYEQTISFLGNEPELTKDNLKHSMEQVDELNWIIDEMFGHSAEEEQRYLDELNSELRHVNDRIQAQKIKEATKKTEEAKKDVNKIKKTDQIQSKSRKSKKAEEANPLSRAKRKNIYDPFEPYEMTAIKDVCKQMTSSEGKMIYQVMTNTHTFFTLLNKMESTYKAGEGLEIELEQDLEKSKTTQEFLNNFARLKFLPHGYCSNSNTPLDYNRDTCLFDAPKGMEKHLKLSKSSIGTPMQAFKRLLRSILGMDDPKTLATIMSPQALSIFEEDYTLKSEDKKALEEALQKT</sequence>
<protein>
    <submittedName>
        <fullName evidence="2">Uncharacterized protein</fullName>
    </submittedName>
</protein>
<dbReference type="EMBL" id="GU474869">
    <property type="protein sequence ID" value="ADI17598.1"/>
    <property type="molecule type" value="Genomic_DNA"/>
</dbReference>
<evidence type="ECO:0000313" key="2">
    <source>
        <dbReference type="EMBL" id="ADI17598.1"/>
    </source>
</evidence>
<dbReference type="AlphaFoldDB" id="E0XT57"/>
<proteinExistence type="predicted"/>
<reference evidence="2" key="1">
    <citation type="journal article" date="2011" name="Environ. Microbiol.">
        <title>Time-series analyses of Monterey Bay coastal microbial picoplankton using a 'genome proxy' microarray.</title>
        <authorList>
            <person name="Rich V.I."/>
            <person name="Pham V.D."/>
            <person name="Eppley J."/>
            <person name="Shi Y."/>
            <person name="DeLong E.F."/>
        </authorList>
    </citation>
    <scope>NUCLEOTIDE SEQUENCE</scope>
</reference>
<evidence type="ECO:0000256" key="1">
    <source>
        <dbReference type="SAM" id="MobiDB-lite"/>
    </source>
</evidence>
<feature type="compositionally biased region" description="Basic and acidic residues" evidence="1">
    <location>
        <begin position="582"/>
        <end position="598"/>
    </location>
</feature>